<feature type="region of interest" description="Disordered" evidence="5">
    <location>
        <begin position="330"/>
        <end position="384"/>
    </location>
</feature>
<reference evidence="8" key="1">
    <citation type="journal article" date="2019" name="Gigascience">
        <title>De novo genome assembly of the endangered Acer yangbiense, a plant species with extremely small populations endemic to Yunnan Province, China.</title>
        <authorList>
            <person name="Yang J."/>
            <person name="Wariss H.M."/>
            <person name="Tao L."/>
            <person name="Zhang R."/>
            <person name="Yun Q."/>
            <person name="Hollingsworth P."/>
            <person name="Dao Z."/>
            <person name="Luo G."/>
            <person name="Guo H."/>
            <person name="Ma Y."/>
            <person name="Sun W."/>
        </authorList>
    </citation>
    <scope>NUCLEOTIDE SEQUENCE [LARGE SCALE GENOMIC DNA]</scope>
    <source>
        <strain evidence="8">cv. Malutang</strain>
    </source>
</reference>
<dbReference type="InterPro" id="IPR003656">
    <property type="entry name" value="Znf_BED"/>
</dbReference>
<dbReference type="Proteomes" id="UP000323000">
    <property type="component" value="Chromosome 10"/>
</dbReference>
<feature type="region of interest" description="Disordered" evidence="5">
    <location>
        <begin position="1"/>
        <end position="20"/>
    </location>
</feature>
<evidence type="ECO:0000259" key="6">
    <source>
        <dbReference type="PROSITE" id="PS50808"/>
    </source>
</evidence>
<dbReference type="GO" id="GO:0008270">
    <property type="term" value="F:zinc ion binding"/>
    <property type="evidence" value="ECO:0007669"/>
    <property type="project" value="UniProtKB-KW"/>
</dbReference>
<dbReference type="PROSITE" id="PS50808">
    <property type="entry name" value="ZF_BED"/>
    <property type="match status" value="1"/>
</dbReference>
<name>A0A5C7H741_9ROSI</name>
<feature type="compositionally biased region" description="Acidic residues" evidence="5">
    <location>
        <begin position="346"/>
        <end position="384"/>
    </location>
</feature>
<dbReference type="SUPFAM" id="SSF53098">
    <property type="entry name" value="Ribonuclease H-like"/>
    <property type="match status" value="1"/>
</dbReference>
<accession>A0A5C7H741</accession>
<dbReference type="PANTHER" id="PTHR32166">
    <property type="entry name" value="OSJNBA0013A04.12 PROTEIN"/>
    <property type="match status" value="1"/>
</dbReference>
<evidence type="ECO:0000313" key="8">
    <source>
        <dbReference type="Proteomes" id="UP000323000"/>
    </source>
</evidence>
<dbReference type="InterPro" id="IPR012337">
    <property type="entry name" value="RNaseH-like_sf"/>
</dbReference>
<evidence type="ECO:0000256" key="1">
    <source>
        <dbReference type="ARBA" id="ARBA00022723"/>
    </source>
</evidence>
<organism evidence="7 8">
    <name type="scientific">Acer yangbiense</name>
    <dbReference type="NCBI Taxonomy" id="1000413"/>
    <lineage>
        <taxon>Eukaryota</taxon>
        <taxon>Viridiplantae</taxon>
        <taxon>Streptophyta</taxon>
        <taxon>Embryophyta</taxon>
        <taxon>Tracheophyta</taxon>
        <taxon>Spermatophyta</taxon>
        <taxon>Magnoliopsida</taxon>
        <taxon>eudicotyledons</taxon>
        <taxon>Gunneridae</taxon>
        <taxon>Pentapetalae</taxon>
        <taxon>rosids</taxon>
        <taxon>malvids</taxon>
        <taxon>Sapindales</taxon>
        <taxon>Sapindaceae</taxon>
        <taxon>Hippocastanoideae</taxon>
        <taxon>Acereae</taxon>
        <taxon>Acer</taxon>
    </lineage>
</organism>
<dbReference type="PANTHER" id="PTHR32166:SF74">
    <property type="entry name" value="OS05G0256350 PROTEIN"/>
    <property type="match status" value="1"/>
</dbReference>
<sequence>MTSKDNTTNTNIRSGGASNESVMKCKSEDIEWEYGKLIDPSNFDKVKCNLCSKEFSGGVYRLKQHITRIARNVSKCPKSTKEGQVSCKQAIEDARIKKKNKNKEDHEIRREVDLVGIEEEEEVEGLGLRKRPRFFGIMDKFATKINPEASISASKWVYEAGTPFNAIQNHSFTTMMEAVGLFGPGYKQPSRYQWSGPLLREEFDSTKEALKKQEEEWKLTGCSIMTDAWTDRKVRSIMNLCVNCREGTTFISSKESSDEAHTGEHIFEYVFKCTKQVGPENIVQVVTNNASNNMAVAKMLKEKILNIFWSLCVTHTINLMLEGIRKLPRADEMAQPRRSARIPRDLEEEFESEDELVEEDNFEFESDEEQVLEGYGEEQDELDT</sequence>
<protein>
    <recommendedName>
        <fullName evidence="6">BED-type domain-containing protein</fullName>
    </recommendedName>
</protein>
<keyword evidence="2 4" id="KW-0863">Zinc-finger</keyword>
<evidence type="ECO:0000256" key="3">
    <source>
        <dbReference type="ARBA" id="ARBA00022833"/>
    </source>
</evidence>
<dbReference type="OrthoDB" id="2012664at2759"/>
<comment type="caution">
    <text evidence="7">The sequence shown here is derived from an EMBL/GenBank/DDBJ whole genome shotgun (WGS) entry which is preliminary data.</text>
</comment>
<keyword evidence="8" id="KW-1185">Reference proteome</keyword>
<dbReference type="InterPro" id="IPR007021">
    <property type="entry name" value="DUF659"/>
</dbReference>
<evidence type="ECO:0000256" key="4">
    <source>
        <dbReference type="PROSITE-ProRule" id="PRU00027"/>
    </source>
</evidence>
<evidence type="ECO:0000256" key="2">
    <source>
        <dbReference type="ARBA" id="ARBA00022771"/>
    </source>
</evidence>
<evidence type="ECO:0000256" key="5">
    <source>
        <dbReference type="SAM" id="MobiDB-lite"/>
    </source>
</evidence>
<dbReference type="Pfam" id="PF04937">
    <property type="entry name" value="DUF659"/>
    <property type="match status" value="1"/>
</dbReference>
<proteinExistence type="predicted"/>
<keyword evidence="1" id="KW-0479">Metal-binding</keyword>
<gene>
    <name evidence="7" type="ORF">EZV62_022062</name>
</gene>
<feature type="domain" description="BED-type" evidence="6">
    <location>
        <begin position="26"/>
        <end position="83"/>
    </location>
</feature>
<dbReference type="GO" id="GO:0003677">
    <property type="term" value="F:DNA binding"/>
    <property type="evidence" value="ECO:0007669"/>
    <property type="project" value="InterPro"/>
</dbReference>
<dbReference type="EMBL" id="VAHF01000010">
    <property type="protein sequence ID" value="TXG52893.1"/>
    <property type="molecule type" value="Genomic_DNA"/>
</dbReference>
<keyword evidence="3" id="KW-0862">Zinc</keyword>
<evidence type="ECO:0000313" key="7">
    <source>
        <dbReference type="EMBL" id="TXG52893.1"/>
    </source>
</evidence>
<dbReference type="AlphaFoldDB" id="A0A5C7H741"/>